<feature type="region of interest" description="Disordered" evidence="1">
    <location>
        <begin position="39"/>
        <end position="66"/>
    </location>
</feature>
<accession>A0ABU9Z2Z6</accession>
<evidence type="ECO:0008006" key="4">
    <source>
        <dbReference type="Google" id="ProtNLM"/>
    </source>
</evidence>
<name>A0ABU9Z2Z6_9RHOO</name>
<evidence type="ECO:0000313" key="3">
    <source>
        <dbReference type="Proteomes" id="UP001410394"/>
    </source>
</evidence>
<evidence type="ECO:0000256" key="1">
    <source>
        <dbReference type="SAM" id="MobiDB-lite"/>
    </source>
</evidence>
<dbReference type="EMBL" id="JBDIVE010000012">
    <property type="protein sequence ID" value="MEN3070389.1"/>
    <property type="molecule type" value="Genomic_DNA"/>
</dbReference>
<comment type="caution">
    <text evidence="2">The sequence shown here is derived from an EMBL/GenBank/DDBJ whole genome shotgun (WGS) entry which is preliminary data.</text>
</comment>
<dbReference type="RefSeq" id="WP_345921166.1">
    <property type="nucleotide sequence ID" value="NZ_JBDIVE010000012.1"/>
</dbReference>
<feature type="compositionally biased region" description="Pro residues" evidence="1">
    <location>
        <begin position="41"/>
        <end position="53"/>
    </location>
</feature>
<evidence type="ECO:0000313" key="2">
    <source>
        <dbReference type="EMBL" id="MEN3070389.1"/>
    </source>
</evidence>
<dbReference type="Proteomes" id="UP001410394">
    <property type="component" value="Unassembled WGS sequence"/>
</dbReference>
<protein>
    <recommendedName>
        <fullName evidence="4">DUF4124 domain-containing protein</fullName>
    </recommendedName>
</protein>
<feature type="region of interest" description="Disordered" evidence="1">
    <location>
        <begin position="98"/>
        <end position="144"/>
    </location>
</feature>
<keyword evidence="3" id="KW-1185">Reference proteome</keyword>
<feature type="compositionally biased region" description="Basic and acidic residues" evidence="1">
    <location>
        <begin position="115"/>
        <end position="129"/>
    </location>
</feature>
<reference evidence="2 3" key="1">
    <citation type="journal article" date="2018" name="Int. J. Syst. Evol. Microbiol.">
        <title>Uliginosibacterium sediminicola sp. nov., isolated from freshwater sediment.</title>
        <authorList>
            <person name="Hwang W.M."/>
            <person name="Kim S.M."/>
            <person name="Kang K."/>
            <person name="Ahn T.Y."/>
        </authorList>
    </citation>
    <scope>NUCLEOTIDE SEQUENCE [LARGE SCALE GENOMIC DNA]</scope>
    <source>
        <strain evidence="2 3">M1-21</strain>
    </source>
</reference>
<sequence>MINQRLLSLLLAILTMLGAGLAIRFVLYIDKPAPVQAERVPPMPQAPPAPLPEAKPEARPAPLTETPGSLHKCIAANGQVSYTDQACKAKEVARPVAPLPDSAGLRPQRSYQEQLAERPSHTPETDTPRRGGAIAQPGPTSRDECQSLDLAIVQIDANLRRLHGPQEGDFWTERRRQATQRKYDLHCGY</sequence>
<proteinExistence type="predicted"/>
<gene>
    <name evidence="2" type="ORF">ABDB84_18030</name>
</gene>
<organism evidence="2 3">
    <name type="scientific">Uliginosibacterium sediminicola</name>
    <dbReference type="NCBI Taxonomy" id="2024550"/>
    <lineage>
        <taxon>Bacteria</taxon>
        <taxon>Pseudomonadati</taxon>
        <taxon>Pseudomonadota</taxon>
        <taxon>Betaproteobacteria</taxon>
        <taxon>Rhodocyclales</taxon>
        <taxon>Zoogloeaceae</taxon>
        <taxon>Uliginosibacterium</taxon>
    </lineage>
</organism>